<evidence type="ECO:0000256" key="6">
    <source>
        <dbReference type="SAM" id="Phobius"/>
    </source>
</evidence>
<evidence type="ECO:0000256" key="1">
    <source>
        <dbReference type="ARBA" id="ARBA00004141"/>
    </source>
</evidence>
<gene>
    <name evidence="8" type="ORF">NLU13_1461</name>
</gene>
<feature type="transmembrane region" description="Helical" evidence="6">
    <location>
        <begin position="42"/>
        <end position="67"/>
    </location>
</feature>
<keyword evidence="4 6" id="KW-0472">Membrane</keyword>
<dbReference type="InterPro" id="IPR049326">
    <property type="entry name" value="Rhodopsin_dom_fungi"/>
</dbReference>
<dbReference type="PANTHER" id="PTHR33048:SF93">
    <property type="entry name" value="INTEGRAL MEMBRANE PROTEIN"/>
    <property type="match status" value="1"/>
</dbReference>
<dbReference type="Pfam" id="PF20684">
    <property type="entry name" value="Fung_rhodopsin"/>
    <property type="match status" value="1"/>
</dbReference>
<feature type="transmembrane region" description="Helical" evidence="6">
    <location>
        <begin position="162"/>
        <end position="189"/>
    </location>
</feature>
<feature type="transmembrane region" description="Helical" evidence="6">
    <location>
        <begin position="201"/>
        <end position="219"/>
    </location>
</feature>
<evidence type="ECO:0000256" key="5">
    <source>
        <dbReference type="ARBA" id="ARBA00038359"/>
    </source>
</evidence>
<dbReference type="PANTHER" id="PTHR33048">
    <property type="entry name" value="PTH11-LIKE INTEGRAL MEMBRANE PROTEIN (AFU_ORTHOLOGUE AFUA_5G11245)"/>
    <property type="match status" value="1"/>
</dbReference>
<evidence type="ECO:0000259" key="7">
    <source>
        <dbReference type="Pfam" id="PF20684"/>
    </source>
</evidence>
<evidence type="ECO:0000256" key="3">
    <source>
        <dbReference type="ARBA" id="ARBA00022989"/>
    </source>
</evidence>
<proteinExistence type="inferred from homology"/>
<dbReference type="InterPro" id="IPR052337">
    <property type="entry name" value="SAT4-like"/>
</dbReference>
<feature type="transmembrane region" description="Helical" evidence="6">
    <location>
        <begin position="12"/>
        <end position="30"/>
    </location>
</feature>
<dbReference type="GO" id="GO:0016020">
    <property type="term" value="C:membrane"/>
    <property type="evidence" value="ECO:0007669"/>
    <property type="project" value="UniProtKB-SubCell"/>
</dbReference>
<protein>
    <recommendedName>
        <fullName evidence="7">Rhodopsin domain-containing protein</fullName>
    </recommendedName>
</protein>
<organism evidence="8 9">
    <name type="scientific">Sarocladium strictum</name>
    <name type="common">Black bundle disease fungus</name>
    <name type="synonym">Acremonium strictum</name>
    <dbReference type="NCBI Taxonomy" id="5046"/>
    <lineage>
        <taxon>Eukaryota</taxon>
        <taxon>Fungi</taxon>
        <taxon>Dikarya</taxon>
        <taxon>Ascomycota</taxon>
        <taxon>Pezizomycotina</taxon>
        <taxon>Sordariomycetes</taxon>
        <taxon>Hypocreomycetidae</taxon>
        <taxon>Hypocreales</taxon>
        <taxon>Sarocladiaceae</taxon>
        <taxon>Sarocladium</taxon>
    </lineage>
</organism>
<dbReference type="EMBL" id="JAPDFR010000001">
    <property type="protein sequence ID" value="KAK0391963.1"/>
    <property type="molecule type" value="Genomic_DNA"/>
</dbReference>
<comment type="similarity">
    <text evidence="5">Belongs to the SAT4 family.</text>
</comment>
<comment type="subcellular location">
    <subcellularLocation>
        <location evidence="1">Membrane</location>
        <topology evidence="1">Multi-pass membrane protein</topology>
    </subcellularLocation>
</comment>
<name>A0AA39GSM0_SARSR</name>
<feature type="domain" description="Rhodopsin" evidence="7">
    <location>
        <begin position="26"/>
        <end position="265"/>
    </location>
</feature>
<feature type="transmembrane region" description="Helical" evidence="6">
    <location>
        <begin position="87"/>
        <end position="109"/>
    </location>
</feature>
<dbReference type="Proteomes" id="UP001175261">
    <property type="component" value="Unassembled WGS sequence"/>
</dbReference>
<keyword evidence="3 6" id="KW-1133">Transmembrane helix</keyword>
<evidence type="ECO:0000256" key="4">
    <source>
        <dbReference type="ARBA" id="ARBA00023136"/>
    </source>
</evidence>
<evidence type="ECO:0000256" key="2">
    <source>
        <dbReference type="ARBA" id="ARBA00022692"/>
    </source>
</evidence>
<keyword evidence="2 6" id="KW-0812">Transmembrane</keyword>
<keyword evidence="9" id="KW-1185">Reference proteome</keyword>
<sequence length="375" mass="41547">MADNRGPEALLIMWVMTSLTWAFVGLRFLTRMFVVRIVGADDYVYVLSAVLMLLYNVFLQISLQHGFGQNVMSLEVDQVAEAIKMEMIGQTFAVIGMAVAKVSMGLFLLRLVAVRWHKIAIWTMIIALMSVSVLTAIMFWVQCLPSKGIWDPRERPNSKCNIQITPFAVTLGVACILADLFFAVFPMIFVWQLNMKRREKITIAGSMSLGIIAGVAGIVRTYEVASGFTQNYTQDTVPLIIWSSVEIAVTLICIGIPTTMPLWRRVLGLGNSSADRNYQQYERHEGNSGSNTGAFQLDAVQRHNGKPPAYVRGASKLGLHCTMTTDVTTTVNNNSDEDMLRGVNRDAPGLGESTSNGSTLTGVHVKDEVRVEWNR</sequence>
<comment type="caution">
    <text evidence="8">The sequence shown here is derived from an EMBL/GenBank/DDBJ whole genome shotgun (WGS) entry which is preliminary data.</text>
</comment>
<dbReference type="AlphaFoldDB" id="A0AA39GSM0"/>
<evidence type="ECO:0000313" key="8">
    <source>
        <dbReference type="EMBL" id="KAK0391963.1"/>
    </source>
</evidence>
<evidence type="ECO:0000313" key="9">
    <source>
        <dbReference type="Proteomes" id="UP001175261"/>
    </source>
</evidence>
<feature type="transmembrane region" description="Helical" evidence="6">
    <location>
        <begin position="121"/>
        <end position="142"/>
    </location>
</feature>
<reference evidence="8" key="1">
    <citation type="submission" date="2022-10" db="EMBL/GenBank/DDBJ databases">
        <title>Determination and structural analysis of whole genome sequence of Sarocladium strictum F4-1.</title>
        <authorList>
            <person name="Hu L."/>
            <person name="Jiang Y."/>
        </authorList>
    </citation>
    <scope>NUCLEOTIDE SEQUENCE</scope>
    <source>
        <strain evidence="8">F4-1</strain>
    </source>
</reference>
<feature type="transmembrane region" description="Helical" evidence="6">
    <location>
        <begin position="239"/>
        <end position="263"/>
    </location>
</feature>
<accession>A0AA39GSM0</accession>